<dbReference type="PANTHER" id="PTHR30629:SF2">
    <property type="entry name" value="PROPHAGE INTEGRASE INTS-RELATED"/>
    <property type="match status" value="1"/>
</dbReference>
<feature type="domain" description="Core-binding (CB)" evidence="7">
    <location>
        <begin position="103"/>
        <end position="183"/>
    </location>
</feature>
<comment type="caution">
    <text evidence="8">The sequence shown here is derived from an EMBL/GenBank/DDBJ whole genome shotgun (WGS) entry which is preliminary data.</text>
</comment>
<dbReference type="PROSITE" id="PS51898">
    <property type="entry name" value="TYR_RECOMBINASE"/>
    <property type="match status" value="1"/>
</dbReference>
<dbReference type="Gene3D" id="1.10.150.130">
    <property type="match status" value="1"/>
</dbReference>
<dbReference type="Gene3D" id="1.10.443.10">
    <property type="entry name" value="Intergrase catalytic core"/>
    <property type="match status" value="1"/>
</dbReference>
<evidence type="ECO:0000256" key="3">
    <source>
        <dbReference type="ARBA" id="ARBA00023125"/>
    </source>
</evidence>
<dbReference type="SUPFAM" id="SSF56349">
    <property type="entry name" value="DNA breaking-rejoining enzymes"/>
    <property type="match status" value="1"/>
</dbReference>
<dbReference type="InterPro" id="IPR011010">
    <property type="entry name" value="DNA_brk_join_enz"/>
</dbReference>
<gene>
    <name evidence="8" type="ORF">IPK02_09915</name>
</gene>
<dbReference type="InterPro" id="IPR025166">
    <property type="entry name" value="Integrase_DNA_bind_dom"/>
</dbReference>
<sequence>MGDQTRFQFNKERLLALPAPATGERATYHDTKTTGLQLRVTPAGVKSFSMYRRTKGGGPERVTLGRFPAMTVEQARKAAATVNAEIEHGANPAEVKPTFKAEPTLTEFFSEYGTRHGEKLVVWRDMQQRFRDYLQKALGDRKLTTITRAMIARALSDVEKAGKAAATVKLVRALASGIFGKAIEWGYLETNPAQGVKVAGRVVSRDRFLQADELPRFFQSLAEEPSITMRDFILLALLTGARRENLCSMHWAEINLTDSVWRIPDTKNGTPQNVTLCPEAVEILKARQEATAGGFVFPGPGASGHMVEPKKAVIRVMERAGIPYGRNEPNGVTLHDLRRTLGSWQARTGASMAIIGKSLNHKSQQATASYARLDLDPVRASVNTATAAMLEAGGMKDAAEVVQLPKRGAA</sequence>
<accession>A0A935T758</accession>
<dbReference type="InterPro" id="IPR013762">
    <property type="entry name" value="Integrase-like_cat_sf"/>
</dbReference>
<keyword evidence="2" id="KW-0229">DNA integration</keyword>
<evidence type="ECO:0000256" key="5">
    <source>
        <dbReference type="PROSITE-ProRule" id="PRU01248"/>
    </source>
</evidence>
<evidence type="ECO:0000259" key="6">
    <source>
        <dbReference type="PROSITE" id="PS51898"/>
    </source>
</evidence>
<dbReference type="Pfam" id="PF13356">
    <property type="entry name" value="Arm-DNA-bind_3"/>
    <property type="match status" value="1"/>
</dbReference>
<feature type="domain" description="Tyr recombinase" evidence="6">
    <location>
        <begin position="204"/>
        <end position="383"/>
    </location>
</feature>
<evidence type="ECO:0000313" key="8">
    <source>
        <dbReference type="EMBL" id="MBK7954240.1"/>
    </source>
</evidence>
<dbReference type="CDD" id="cd00796">
    <property type="entry name" value="INT_Rci_Hp1_C"/>
    <property type="match status" value="1"/>
</dbReference>
<evidence type="ECO:0000256" key="2">
    <source>
        <dbReference type="ARBA" id="ARBA00022908"/>
    </source>
</evidence>
<comment type="similarity">
    <text evidence="1">Belongs to the 'phage' integrase family.</text>
</comment>
<dbReference type="PROSITE" id="PS51900">
    <property type="entry name" value="CB"/>
    <property type="match status" value="1"/>
</dbReference>
<dbReference type="Pfam" id="PF22022">
    <property type="entry name" value="Phage_int_M"/>
    <property type="match status" value="1"/>
</dbReference>
<evidence type="ECO:0000256" key="4">
    <source>
        <dbReference type="ARBA" id="ARBA00023172"/>
    </source>
</evidence>
<dbReference type="GO" id="GO:0015074">
    <property type="term" value="P:DNA integration"/>
    <property type="evidence" value="ECO:0007669"/>
    <property type="project" value="UniProtKB-KW"/>
</dbReference>
<dbReference type="InterPro" id="IPR044068">
    <property type="entry name" value="CB"/>
</dbReference>
<dbReference type="EMBL" id="JADJOT010000008">
    <property type="protein sequence ID" value="MBK7954240.1"/>
    <property type="molecule type" value="Genomic_DNA"/>
</dbReference>
<reference evidence="8 9" key="1">
    <citation type="submission" date="2020-10" db="EMBL/GenBank/DDBJ databases">
        <title>Connecting structure to function with the recovery of over 1000 high-quality activated sludge metagenome-assembled genomes encoding full-length rRNA genes using long-read sequencing.</title>
        <authorList>
            <person name="Singleton C.M."/>
            <person name="Petriglieri F."/>
            <person name="Kristensen J.M."/>
            <person name="Kirkegaard R.H."/>
            <person name="Michaelsen T.Y."/>
            <person name="Andersen M.H."/>
            <person name="Karst S.M."/>
            <person name="Dueholm M.S."/>
            <person name="Nielsen P.H."/>
            <person name="Albertsen M."/>
        </authorList>
    </citation>
    <scope>NUCLEOTIDE SEQUENCE [LARGE SCALE GENOMIC DNA]</scope>
    <source>
        <strain evidence="8">Fred_18-Q3-R57-64_BAT3C.720</strain>
    </source>
</reference>
<dbReference type="Gene3D" id="3.30.160.390">
    <property type="entry name" value="Integrase, DNA-binding domain"/>
    <property type="match status" value="1"/>
</dbReference>
<dbReference type="AlphaFoldDB" id="A0A935T758"/>
<dbReference type="Pfam" id="PF00589">
    <property type="entry name" value="Phage_integrase"/>
    <property type="match status" value="1"/>
</dbReference>
<dbReference type="Proteomes" id="UP000706151">
    <property type="component" value="Unassembled WGS sequence"/>
</dbReference>
<protein>
    <submittedName>
        <fullName evidence="8">Tyrosine-type recombinase/integrase</fullName>
    </submittedName>
</protein>
<evidence type="ECO:0000259" key="7">
    <source>
        <dbReference type="PROSITE" id="PS51900"/>
    </source>
</evidence>
<dbReference type="InterPro" id="IPR002104">
    <property type="entry name" value="Integrase_catalytic"/>
</dbReference>
<keyword evidence="4" id="KW-0233">DNA recombination</keyword>
<dbReference type="PANTHER" id="PTHR30629">
    <property type="entry name" value="PROPHAGE INTEGRASE"/>
    <property type="match status" value="1"/>
</dbReference>
<proteinExistence type="inferred from homology"/>
<keyword evidence="3 5" id="KW-0238">DNA-binding</keyword>
<dbReference type="InterPro" id="IPR053876">
    <property type="entry name" value="Phage_int_M"/>
</dbReference>
<dbReference type="InterPro" id="IPR050808">
    <property type="entry name" value="Phage_Integrase"/>
</dbReference>
<dbReference type="GO" id="GO:0006310">
    <property type="term" value="P:DNA recombination"/>
    <property type="evidence" value="ECO:0007669"/>
    <property type="project" value="UniProtKB-KW"/>
</dbReference>
<evidence type="ECO:0000256" key="1">
    <source>
        <dbReference type="ARBA" id="ARBA00008857"/>
    </source>
</evidence>
<name>A0A935T758_9PROT</name>
<dbReference type="InterPro" id="IPR010998">
    <property type="entry name" value="Integrase_recombinase_N"/>
</dbReference>
<dbReference type="GO" id="GO:0003677">
    <property type="term" value="F:DNA binding"/>
    <property type="evidence" value="ECO:0007669"/>
    <property type="project" value="UniProtKB-UniRule"/>
</dbReference>
<dbReference type="InterPro" id="IPR038488">
    <property type="entry name" value="Integrase_DNA-bd_sf"/>
</dbReference>
<organism evidence="8 9">
    <name type="scientific">Candidatus Accumulibacter affinis</name>
    <dbReference type="NCBI Taxonomy" id="2954384"/>
    <lineage>
        <taxon>Bacteria</taxon>
        <taxon>Pseudomonadati</taxon>
        <taxon>Pseudomonadota</taxon>
        <taxon>Betaproteobacteria</taxon>
        <taxon>Candidatus Accumulibacter</taxon>
    </lineage>
</organism>
<evidence type="ECO:0000313" key="9">
    <source>
        <dbReference type="Proteomes" id="UP000706151"/>
    </source>
</evidence>